<reference evidence="1" key="2">
    <citation type="journal article" date="2015" name="Fish Shellfish Immunol.">
        <title>Early steps in the European eel (Anguilla anguilla)-Vibrio vulnificus interaction in the gills: Role of the RtxA13 toxin.</title>
        <authorList>
            <person name="Callol A."/>
            <person name="Pajuelo D."/>
            <person name="Ebbesson L."/>
            <person name="Teles M."/>
            <person name="MacKenzie S."/>
            <person name="Amaro C."/>
        </authorList>
    </citation>
    <scope>NUCLEOTIDE SEQUENCE</scope>
</reference>
<dbReference type="EMBL" id="GBXM01009187">
    <property type="protein sequence ID" value="JAH99390.1"/>
    <property type="molecule type" value="Transcribed_RNA"/>
</dbReference>
<organism evidence="1">
    <name type="scientific">Anguilla anguilla</name>
    <name type="common">European freshwater eel</name>
    <name type="synonym">Muraena anguilla</name>
    <dbReference type="NCBI Taxonomy" id="7936"/>
    <lineage>
        <taxon>Eukaryota</taxon>
        <taxon>Metazoa</taxon>
        <taxon>Chordata</taxon>
        <taxon>Craniata</taxon>
        <taxon>Vertebrata</taxon>
        <taxon>Euteleostomi</taxon>
        <taxon>Actinopterygii</taxon>
        <taxon>Neopterygii</taxon>
        <taxon>Teleostei</taxon>
        <taxon>Anguilliformes</taxon>
        <taxon>Anguillidae</taxon>
        <taxon>Anguilla</taxon>
    </lineage>
</organism>
<reference evidence="1" key="1">
    <citation type="submission" date="2014-11" db="EMBL/GenBank/DDBJ databases">
        <authorList>
            <person name="Amaro Gonzalez C."/>
        </authorList>
    </citation>
    <scope>NUCLEOTIDE SEQUENCE</scope>
</reference>
<accession>A0A0E9XC32</accession>
<dbReference type="AlphaFoldDB" id="A0A0E9XC32"/>
<proteinExistence type="predicted"/>
<evidence type="ECO:0000313" key="1">
    <source>
        <dbReference type="EMBL" id="JAH99390.1"/>
    </source>
</evidence>
<protein>
    <submittedName>
        <fullName evidence="1">Uncharacterized protein</fullName>
    </submittedName>
</protein>
<name>A0A0E9XC32_ANGAN</name>
<sequence>MLWLSFFINRVFCIPPSEDEQKGLVVDSGTYKKRVYSKLD</sequence>